<dbReference type="EMBL" id="JNVN01004804">
    <property type="protein sequence ID" value="KHJ30203.1"/>
    <property type="molecule type" value="Genomic_DNA"/>
</dbReference>
<comment type="subcellular location">
    <subcellularLocation>
        <location evidence="2 8">Mitochondrion inner membrane</location>
        <topology evidence="2 8">Peripheral membrane protein</topology>
        <orientation evidence="2 8">Matrix side</orientation>
    </subcellularLocation>
</comment>
<protein>
    <recommendedName>
        <fullName evidence="8">ATPase synthesis protein 25</fullName>
    </recommendedName>
</protein>
<evidence type="ECO:0000256" key="7">
    <source>
        <dbReference type="ARBA" id="ARBA00023136"/>
    </source>
</evidence>
<evidence type="ECO:0000256" key="5">
    <source>
        <dbReference type="ARBA" id="ARBA00022946"/>
    </source>
</evidence>
<comment type="function">
    <text evidence="1">Probable mitochondrial mRNA stabilization factor.</text>
</comment>
<comment type="function">
    <text evidence="8">Mitochondrial mRNA stabilization factor.</text>
</comment>
<dbReference type="FunFam" id="3.30.460.10:FF:000044">
    <property type="entry name" value="ATPase synthesis protein 25, mitochondrial"/>
    <property type="match status" value="1"/>
</dbReference>
<comment type="similarity">
    <text evidence="3 8">Belongs to the ATP25 family.</text>
</comment>
<dbReference type="HOGENOM" id="CLU_050107_0_0_1"/>
<keyword evidence="6 8" id="KW-0496">Mitochondrion</keyword>
<organism evidence="10 11">
    <name type="scientific">Uncinula necator</name>
    <name type="common">Grape powdery mildew</name>
    <dbReference type="NCBI Taxonomy" id="52586"/>
    <lineage>
        <taxon>Eukaryota</taxon>
        <taxon>Fungi</taxon>
        <taxon>Dikarya</taxon>
        <taxon>Ascomycota</taxon>
        <taxon>Pezizomycotina</taxon>
        <taxon>Leotiomycetes</taxon>
        <taxon>Erysiphales</taxon>
        <taxon>Erysiphaceae</taxon>
        <taxon>Erysiphe</taxon>
    </lineage>
</organism>
<evidence type="ECO:0000256" key="9">
    <source>
        <dbReference type="SAM" id="MobiDB-lite"/>
    </source>
</evidence>
<dbReference type="Gene3D" id="3.30.460.10">
    <property type="entry name" value="Beta Polymerase, domain 2"/>
    <property type="match status" value="1"/>
</dbReference>
<evidence type="ECO:0000256" key="3">
    <source>
        <dbReference type="ARBA" id="ARBA00010787"/>
    </source>
</evidence>
<dbReference type="AlphaFoldDB" id="A0A0B1NW57"/>
<dbReference type="InterPro" id="IPR040152">
    <property type="entry name" value="Atp25"/>
</dbReference>
<proteinExistence type="inferred from homology"/>
<evidence type="ECO:0000256" key="1">
    <source>
        <dbReference type="ARBA" id="ARBA00003470"/>
    </source>
</evidence>
<dbReference type="Proteomes" id="UP000030854">
    <property type="component" value="Unassembled WGS sequence"/>
</dbReference>
<keyword evidence="11" id="KW-1185">Reference proteome</keyword>
<sequence>MIFSRILIEVGSVNCKVFARSFVKNFSYTTRLPICRSKKSVIRCSTLIRRSHVTSIFSSHNAHQSQRLQEDDCTEENESQKIELHLHSNNDNINNLSVEKQVEEEVPWYLREESSQTLAQPFPERQRIPDLPELSPLILEPLMKHISINLGLDYLSLLDLRELNPPPALGANLLMLLATARSERHLHVSADRLCRWLRSEFKLRPDADGLLGRNELKKRVKRKANKAKLIGKHLESIDDGIRSDWICVNVGTVNDLESLTQEEKGPRSFTGFGQRTKGVKIVVQLLTAEKREVIGLEKLWNEVLKKGSPLEEPEQIDKDGLSICKAYF</sequence>
<gene>
    <name evidence="10" type="ORF">EV44_g6016</name>
</gene>
<dbReference type="STRING" id="52586.A0A0B1NW57"/>
<comment type="caution">
    <text evidence="10">The sequence shown here is derived from an EMBL/GenBank/DDBJ whole genome shotgun (WGS) entry which is preliminary data.</text>
</comment>
<dbReference type="InterPro" id="IPR043519">
    <property type="entry name" value="NT_sf"/>
</dbReference>
<evidence type="ECO:0000256" key="4">
    <source>
        <dbReference type="ARBA" id="ARBA00022792"/>
    </source>
</evidence>
<dbReference type="GO" id="GO:0005743">
    <property type="term" value="C:mitochondrial inner membrane"/>
    <property type="evidence" value="ECO:0007669"/>
    <property type="project" value="UniProtKB-SubCell"/>
</dbReference>
<feature type="region of interest" description="Disordered" evidence="9">
    <location>
        <begin position="60"/>
        <end position="80"/>
    </location>
</feature>
<dbReference type="GO" id="GO:0048255">
    <property type="term" value="P:mRNA stabilization"/>
    <property type="evidence" value="ECO:0007669"/>
    <property type="project" value="TreeGrafter"/>
</dbReference>
<evidence type="ECO:0000256" key="2">
    <source>
        <dbReference type="ARBA" id="ARBA00004443"/>
    </source>
</evidence>
<evidence type="ECO:0000313" key="11">
    <source>
        <dbReference type="Proteomes" id="UP000030854"/>
    </source>
</evidence>
<reference evidence="10 11" key="1">
    <citation type="journal article" date="2014" name="BMC Genomics">
        <title>Adaptive genomic structural variation in the grape powdery mildew pathogen, Erysiphe necator.</title>
        <authorList>
            <person name="Jones L."/>
            <person name="Riaz S."/>
            <person name="Morales-Cruz A."/>
            <person name="Amrine K.C."/>
            <person name="McGuire B."/>
            <person name="Gubler W.D."/>
            <person name="Walker M.A."/>
            <person name="Cantu D."/>
        </authorList>
    </citation>
    <scope>NUCLEOTIDE SEQUENCE [LARGE SCALE GENOMIC DNA]</scope>
    <source>
        <strain evidence="11">c</strain>
    </source>
</reference>
<accession>A0A0B1NW57</accession>
<keyword evidence="4 8" id="KW-0999">Mitochondrion inner membrane</keyword>
<dbReference type="GO" id="GO:0140053">
    <property type="term" value="P:mitochondrial gene expression"/>
    <property type="evidence" value="ECO:0007669"/>
    <property type="project" value="UniProtKB-UniRule"/>
</dbReference>
<dbReference type="PANTHER" id="PTHR28087">
    <property type="entry name" value="ATPASE SYNTHESIS PROTEIN 25, MITOCHONDRIAL"/>
    <property type="match status" value="1"/>
</dbReference>
<name>A0A0B1NW57_UNCNE</name>
<evidence type="ECO:0000256" key="8">
    <source>
        <dbReference type="RuleBase" id="RU367062"/>
    </source>
</evidence>
<keyword evidence="5 8" id="KW-0809">Transit peptide</keyword>
<keyword evidence="7 8" id="KW-0472">Membrane</keyword>
<dbReference type="PANTHER" id="PTHR28087:SF1">
    <property type="entry name" value="ATPASE SYNTHESIS PROTEIN 25, MITOCHONDRIAL"/>
    <property type="match status" value="1"/>
</dbReference>
<evidence type="ECO:0000256" key="6">
    <source>
        <dbReference type="ARBA" id="ARBA00023128"/>
    </source>
</evidence>
<evidence type="ECO:0000313" key="10">
    <source>
        <dbReference type="EMBL" id="KHJ30203.1"/>
    </source>
</evidence>